<name>M2TY65_COCH5</name>
<keyword evidence="1" id="KW-0175">Coiled coil</keyword>
<reference evidence="3 4" key="1">
    <citation type="journal article" date="2012" name="PLoS Pathog.">
        <title>Diverse lifestyles and strategies of plant pathogenesis encoded in the genomes of eighteen Dothideomycetes fungi.</title>
        <authorList>
            <person name="Ohm R.A."/>
            <person name="Feau N."/>
            <person name="Henrissat B."/>
            <person name="Schoch C.L."/>
            <person name="Horwitz B.A."/>
            <person name="Barry K.W."/>
            <person name="Condon B.J."/>
            <person name="Copeland A.C."/>
            <person name="Dhillon B."/>
            <person name="Glaser F."/>
            <person name="Hesse C.N."/>
            <person name="Kosti I."/>
            <person name="LaButti K."/>
            <person name="Lindquist E.A."/>
            <person name="Lucas S."/>
            <person name="Salamov A.A."/>
            <person name="Bradshaw R.E."/>
            <person name="Ciuffetti L."/>
            <person name="Hamelin R.C."/>
            <person name="Kema G.H.J."/>
            <person name="Lawrence C."/>
            <person name="Scott J.A."/>
            <person name="Spatafora J.W."/>
            <person name="Turgeon B.G."/>
            <person name="de Wit P.J.G.M."/>
            <person name="Zhong S."/>
            <person name="Goodwin S.B."/>
            <person name="Grigoriev I.V."/>
        </authorList>
    </citation>
    <scope>NUCLEOTIDE SEQUENCE [LARGE SCALE GENOMIC DNA]</scope>
    <source>
        <strain evidence="4">C5 / ATCC 48332 / race O</strain>
    </source>
</reference>
<dbReference type="EMBL" id="KB445584">
    <property type="protein sequence ID" value="EMD86731.1"/>
    <property type="molecule type" value="Genomic_DNA"/>
</dbReference>
<sequence>MAQFDHQSFLLDTPIYGQDGFPDSTANHINSPIPPLVNGNGIAHSTGNLPRNDAPTSSTDETPASLTRLLKQLVELYIEARKETNEANAILREVKTISQQLREELRRREEESRRREEEWRKRDEMWRGRHEKCAKVMEEVWKWTKTQENTKKRTLEPPQRGRHHPFESDIRSRDVTYSSQNLGQFGPTTEQPWPYDNYMGDPHPMGAFR</sequence>
<reference evidence="4" key="2">
    <citation type="journal article" date="2013" name="PLoS Genet.">
        <title>Comparative genome structure, secondary metabolite, and effector coding capacity across Cochliobolus pathogens.</title>
        <authorList>
            <person name="Condon B.J."/>
            <person name="Leng Y."/>
            <person name="Wu D."/>
            <person name="Bushley K.E."/>
            <person name="Ohm R.A."/>
            <person name="Otillar R."/>
            <person name="Martin J."/>
            <person name="Schackwitz W."/>
            <person name="Grimwood J."/>
            <person name="MohdZainudin N."/>
            <person name="Xue C."/>
            <person name="Wang R."/>
            <person name="Manning V.A."/>
            <person name="Dhillon B."/>
            <person name="Tu Z.J."/>
            <person name="Steffenson B.J."/>
            <person name="Salamov A."/>
            <person name="Sun H."/>
            <person name="Lowry S."/>
            <person name="LaButti K."/>
            <person name="Han J."/>
            <person name="Copeland A."/>
            <person name="Lindquist E."/>
            <person name="Barry K."/>
            <person name="Schmutz J."/>
            <person name="Baker S.E."/>
            <person name="Ciuffetti L.M."/>
            <person name="Grigoriev I.V."/>
            <person name="Zhong S."/>
            <person name="Turgeon B.G."/>
        </authorList>
    </citation>
    <scope>NUCLEOTIDE SEQUENCE [LARGE SCALE GENOMIC DNA]</scope>
    <source>
        <strain evidence="4">C5 / ATCC 48332 / race O</strain>
    </source>
</reference>
<feature type="compositionally biased region" description="Polar residues" evidence="2">
    <location>
        <begin position="43"/>
        <end position="63"/>
    </location>
</feature>
<proteinExistence type="predicted"/>
<protein>
    <submittedName>
        <fullName evidence="3">Uncharacterized protein</fullName>
    </submittedName>
</protein>
<feature type="compositionally biased region" description="Basic and acidic residues" evidence="2">
    <location>
        <begin position="164"/>
        <end position="174"/>
    </location>
</feature>
<dbReference type="OrthoDB" id="10401841at2759"/>
<evidence type="ECO:0000313" key="4">
    <source>
        <dbReference type="Proteomes" id="UP000016936"/>
    </source>
</evidence>
<dbReference type="AlphaFoldDB" id="M2TY65"/>
<feature type="compositionally biased region" description="Polar residues" evidence="2">
    <location>
        <begin position="175"/>
        <end position="191"/>
    </location>
</feature>
<accession>M2TY65</accession>
<organism evidence="3 4">
    <name type="scientific">Cochliobolus heterostrophus (strain C5 / ATCC 48332 / race O)</name>
    <name type="common">Southern corn leaf blight fungus</name>
    <name type="synonym">Bipolaris maydis</name>
    <dbReference type="NCBI Taxonomy" id="701091"/>
    <lineage>
        <taxon>Eukaryota</taxon>
        <taxon>Fungi</taxon>
        <taxon>Dikarya</taxon>
        <taxon>Ascomycota</taxon>
        <taxon>Pezizomycotina</taxon>
        <taxon>Dothideomycetes</taxon>
        <taxon>Pleosporomycetidae</taxon>
        <taxon>Pleosporales</taxon>
        <taxon>Pleosporineae</taxon>
        <taxon>Pleosporaceae</taxon>
        <taxon>Bipolaris</taxon>
    </lineage>
</organism>
<dbReference type="Proteomes" id="UP000016936">
    <property type="component" value="Unassembled WGS sequence"/>
</dbReference>
<evidence type="ECO:0000256" key="1">
    <source>
        <dbReference type="SAM" id="Coils"/>
    </source>
</evidence>
<evidence type="ECO:0000313" key="3">
    <source>
        <dbReference type="EMBL" id="EMD86731.1"/>
    </source>
</evidence>
<evidence type="ECO:0000256" key="2">
    <source>
        <dbReference type="SAM" id="MobiDB-lite"/>
    </source>
</evidence>
<feature type="region of interest" description="Disordered" evidence="2">
    <location>
        <begin position="149"/>
        <end position="209"/>
    </location>
</feature>
<keyword evidence="4" id="KW-1185">Reference proteome</keyword>
<feature type="region of interest" description="Disordered" evidence="2">
    <location>
        <begin position="39"/>
        <end position="63"/>
    </location>
</feature>
<gene>
    <name evidence="3" type="ORF">COCHEDRAFT_1207146</name>
</gene>
<feature type="coiled-coil region" evidence="1">
    <location>
        <begin position="66"/>
        <end position="122"/>
    </location>
</feature>
<dbReference type="HOGENOM" id="CLU_1343031_0_0_1"/>